<dbReference type="Proteomes" id="UP001623330">
    <property type="component" value="Unassembled WGS sequence"/>
</dbReference>
<feature type="transmembrane region" description="Helical" evidence="6">
    <location>
        <begin position="208"/>
        <end position="230"/>
    </location>
</feature>
<dbReference type="PANTHER" id="PTHR13439:SF0">
    <property type="entry name" value="TOPOISOMERASE I DAMAGE AFFECTED PROTEIN 4"/>
    <property type="match status" value="1"/>
</dbReference>
<organism evidence="8 9">
    <name type="scientific">Nakaseomyces bracarensis</name>
    <dbReference type="NCBI Taxonomy" id="273131"/>
    <lineage>
        <taxon>Eukaryota</taxon>
        <taxon>Fungi</taxon>
        <taxon>Dikarya</taxon>
        <taxon>Ascomycota</taxon>
        <taxon>Saccharomycotina</taxon>
        <taxon>Saccharomycetes</taxon>
        <taxon>Saccharomycetales</taxon>
        <taxon>Saccharomycetaceae</taxon>
        <taxon>Nakaseomyces</taxon>
    </lineage>
</organism>
<keyword evidence="3 6" id="KW-1133">Transmembrane helix</keyword>
<evidence type="ECO:0000256" key="4">
    <source>
        <dbReference type="ARBA" id="ARBA00023136"/>
    </source>
</evidence>
<evidence type="ECO:0000313" key="9">
    <source>
        <dbReference type="Proteomes" id="UP001623330"/>
    </source>
</evidence>
<keyword evidence="4 5" id="KW-0472">Membrane</keyword>
<feature type="domain" description="TLC" evidence="7">
    <location>
        <begin position="70"/>
        <end position="275"/>
    </location>
</feature>
<name>A0ABR4NRH8_9SACH</name>
<keyword evidence="2 5" id="KW-0812">Transmembrane</keyword>
<proteinExistence type="predicted"/>
<dbReference type="PANTHER" id="PTHR13439">
    <property type="entry name" value="CT120 PROTEIN"/>
    <property type="match status" value="1"/>
</dbReference>
<sequence>MYNSTDVGAVYSEPLFALSWFPDRLDNLVLAHLHEIVYSFLFYQICHWFVSPWLNRIAFGRHYSEITDKKLKFDFDVHTVSMIQAFVSMAILIPTLWLPSDLNIVTYVNPWCSMVAALTCGYFIWDLGLCVRHYSIYGFEFLLHAVGAFAVMFCILTPFCQPWVGKYLLFEASTPFVNMNWYTIQLNHKHKSASGPVIPMWLNAINGLLLLTVFFSVRIVWGWGCNLLLLRQVWRARSQMPIVVGGIVISLNITMSLLNVVWFSKMLKIAKKMLHQDKKQD</sequence>
<dbReference type="InterPro" id="IPR050846">
    <property type="entry name" value="TLCD"/>
</dbReference>
<reference evidence="8 9" key="1">
    <citation type="submission" date="2024-05" db="EMBL/GenBank/DDBJ databases">
        <title>Long read based assembly of the Candida bracarensis genome reveals expanded adhesin content.</title>
        <authorList>
            <person name="Marcet-Houben M."/>
            <person name="Ksiezopolska E."/>
            <person name="Gabaldon T."/>
        </authorList>
    </citation>
    <scope>NUCLEOTIDE SEQUENCE [LARGE SCALE GENOMIC DNA]</scope>
    <source>
        <strain evidence="8 9">CBM6</strain>
    </source>
</reference>
<protein>
    <recommendedName>
        <fullName evidence="7">TLC domain-containing protein</fullName>
    </recommendedName>
</protein>
<evidence type="ECO:0000256" key="1">
    <source>
        <dbReference type="ARBA" id="ARBA00004141"/>
    </source>
</evidence>
<evidence type="ECO:0000256" key="6">
    <source>
        <dbReference type="SAM" id="Phobius"/>
    </source>
</evidence>
<feature type="transmembrane region" description="Helical" evidence="6">
    <location>
        <begin position="36"/>
        <end position="54"/>
    </location>
</feature>
<evidence type="ECO:0000256" key="5">
    <source>
        <dbReference type="PROSITE-ProRule" id="PRU00205"/>
    </source>
</evidence>
<dbReference type="SMART" id="SM00724">
    <property type="entry name" value="TLC"/>
    <property type="match status" value="1"/>
</dbReference>
<accession>A0ABR4NRH8</accession>
<dbReference type="PROSITE" id="PS50922">
    <property type="entry name" value="TLC"/>
    <property type="match status" value="1"/>
</dbReference>
<comment type="caution">
    <text evidence="8">The sequence shown here is derived from an EMBL/GenBank/DDBJ whole genome shotgun (WGS) entry which is preliminary data.</text>
</comment>
<keyword evidence="9" id="KW-1185">Reference proteome</keyword>
<feature type="transmembrane region" description="Helical" evidence="6">
    <location>
        <begin position="242"/>
        <end position="263"/>
    </location>
</feature>
<gene>
    <name evidence="8" type="ORF">RNJ44_01286</name>
</gene>
<evidence type="ECO:0000259" key="7">
    <source>
        <dbReference type="PROSITE" id="PS50922"/>
    </source>
</evidence>
<evidence type="ECO:0000256" key="2">
    <source>
        <dbReference type="ARBA" id="ARBA00022692"/>
    </source>
</evidence>
<dbReference type="Pfam" id="PF03798">
    <property type="entry name" value="TRAM_LAG1_CLN8"/>
    <property type="match status" value="1"/>
</dbReference>
<dbReference type="EMBL" id="JBEVYD010000009">
    <property type="protein sequence ID" value="KAL3230837.1"/>
    <property type="molecule type" value="Genomic_DNA"/>
</dbReference>
<evidence type="ECO:0000256" key="3">
    <source>
        <dbReference type="ARBA" id="ARBA00022989"/>
    </source>
</evidence>
<feature type="transmembrane region" description="Helical" evidence="6">
    <location>
        <begin position="137"/>
        <end position="159"/>
    </location>
</feature>
<dbReference type="InterPro" id="IPR006634">
    <property type="entry name" value="TLC-dom"/>
</dbReference>
<evidence type="ECO:0000313" key="8">
    <source>
        <dbReference type="EMBL" id="KAL3230837.1"/>
    </source>
</evidence>
<feature type="transmembrane region" description="Helical" evidence="6">
    <location>
        <begin position="104"/>
        <end position="125"/>
    </location>
</feature>
<comment type="subcellular location">
    <subcellularLocation>
        <location evidence="1">Membrane</location>
        <topology evidence="1">Multi-pass membrane protein</topology>
    </subcellularLocation>
</comment>
<feature type="transmembrane region" description="Helical" evidence="6">
    <location>
        <begin position="75"/>
        <end position="98"/>
    </location>
</feature>